<protein>
    <recommendedName>
        <fullName evidence="5">Exonuclease domain-containing protein</fullName>
    </recommendedName>
</protein>
<evidence type="ECO:0000256" key="4">
    <source>
        <dbReference type="SAM" id="MobiDB-lite"/>
    </source>
</evidence>
<keyword evidence="2" id="KW-0378">Hydrolase</keyword>
<organism evidence="6 7">
    <name type="scientific">Dictyobacter arantiisoli</name>
    <dbReference type="NCBI Taxonomy" id="2014874"/>
    <lineage>
        <taxon>Bacteria</taxon>
        <taxon>Bacillati</taxon>
        <taxon>Chloroflexota</taxon>
        <taxon>Ktedonobacteria</taxon>
        <taxon>Ktedonobacterales</taxon>
        <taxon>Dictyobacteraceae</taxon>
        <taxon>Dictyobacter</taxon>
    </lineage>
</organism>
<name>A0A5A5TEU3_9CHLR</name>
<dbReference type="CDD" id="cd06127">
    <property type="entry name" value="DEDDh"/>
    <property type="match status" value="1"/>
</dbReference>
<sequence length="288" mass="31624">MALENNEREQLNAALKRHGYRWVKENGQWILKDPQGRTITPEKAMSMIQKNVAASATSVSAASAPTPAKSRPVRQAKASTPPQTATTSPAPAPAPALQKAPPVQLHLNDRPAIVSWAQQIIRRRPLIFDLETIQPGLNDEIIEVSLVDLAGRIIFHSLIKPDQAIEATNSDMHGIPTNMLLQAPILPEIWPQLYPLLIQNELIIFSAAYKIRILRQAAAFYQLGLSAIVSHCLMVKYAMYAGVKATERDYKLHTLPEACAALKIPTGSGRALEDAEATRQLLLTLTNA</sequence>
<dbReference type="PANTHER" id="PTHR30231">
    <property type="entry name" value="DNA POLYMERASE III SUBUNIT EPSILON"/>
    <property type="match status" value="1"/>
</dbReference>
<evidence type="ECO:0000256" key="3">
    <source>
        <dbReference type="ARBA" id="ARBA00022839"/>
    </source>
</evidence>
<evidence type="ECO:0000256" key="2">
    <source>
        <dbReference type="ARBA" id="ARBA00022801"/>
    </source>
</evidence>
<dbReference type="GO" id="GO:0008408">
    <property type="term" value="F:3'-5' exonuclease activity"/>
    <property type="evidence" value="ECO:0007669"/>
    <property type="project" value="TreeGrafter"/>
</dbReference>
<comment type="caution">
    <text evidence="6">The sequence shown here is derived from an EMBL/GenBank/DDBJ whole genome shotgun (WGS) entry which is preliminary data.</text>
</comment>
<proteinExistence type="predicted"/>
<dbReference type="InterPro" id="IPR036397">
    <property type="entry name" value="RNaseH_sf"/>
</dbReference>
<dbReference type="RefSeq" id="WP_172632166.1">
    <property type="nucleotide sequence ID" value="NZ_BIXY01000048.1"/>
</dbReference>
<keyword evidence="3" id="KW-0269">Exonuclease</keyword>
<accession>A0A5A5TEU3</accession>
<feature type="domain" description="Exonuclease" evidence="5">
    <location>
        <begin position="124"/>
        <end position="288"/>
    </location>
</feature>
<evidence type="ECO:0000313" key="6">
    <source>
        <dbReference type="EMBL" id="GCF09666.1"/>
    </source>
</evidence>
<dbReference type="Gene3D" id="3.30.420.10">
    <property type="entry name" value="Ribonuclease H-like superfamily/Ribonuclease H"/>
    <property type="match status" value="1"/>
</dbReference>
<dbReference type="InterPro" id="IPR012337">
    <property type="entry name" value="RNaseH-like_sf"/>
</dbReference>
<dbReference type="Proteomes" id="UP000322530">
    <property type="component" value="Unassembled WGS sequence"/>
</dbReference>
<evidence type="ECO:0000256" key="1">
    <source>
        <dbReference type="ARBA" id="ARBA00022722"/>
    </source>
</evidence>
<reference evidence="6 7" key="1">
    <citation type="submission" date="2019-01" db="EMBL/GenBank/DDBJ databases">
        <title>Draft genome sequence of Dictyobacter sp. Uno17.</title>
        <authorList>
            <person name="Wang C.M."/>
            <person name="Zheng Y."/>
            <person name="Sakai Y."/>
            <person name="Abe K."/>
            <person name="Yokota A."/>
            <person name="Yabe S."/>
        </authorList>
    </citation>
    <scope>NUCLEOTIDE SEQUENCE [LARGE SCALE GENOMIC DNA]</scope>
    <source>
        <strain evidence="6 7">Uno17</strain>
    </source>
</reference>
<evidence type="ECO:0000313" key="7">
    <source>
        <dbReference type="Proteomes" id="UP000322530"/>
    </source>
</evidence>
<feature type="compositionally biased region" description="Low complexity" evidence="4">
    <location>
        <begin position="76"/>
        <end position="98"/>
    </location>
</feature>
<dbReference type="SUPFAM" id="SSF53098">
    <property type="entry name" value="Ribonuclease H-like"/>
    <property type="match status" value="1"/>
</dbReference>
<dbReference type="PANTHER" id="PTHR30231:SF4">
    <property type="entry name" value="PROTEIN NEN2"/>
    <property type="match status" value="1"/>
</dbReference>
<gene>
    <name evidence="6" type="ORF">KDI_32300</name>
</gene>
<dbReference type="SMART" id="SM00479">
    <property type="entry name" value="EXOIII"/>
    <property type="match status" value="1"/>
</dbReference>
<dbReference type="AlphaFoldDB" id="A0A5A5TEU3"/>
<dbReference type="EMBL" id="BIXY01000048">
    <property type="protein sequence ID" value="GCF09666.1"/>
    <property type="molecule type" value="Genomic_DNA"/>
</dbReference>
<feature type="compositionally biased region" description="Low complexity" evidence="4">
    <location>
        <begin position="55"/>
        <end position="68"/>
    </location>
</feature>
<dbReference type="Pfam" id="PF00929">
    <property type="entry name" value="RNase_T"/>
    <property type="match status" value="1"/>
</dbReference>
<keyword evidence="1" id="KW-0540">Nuclease</keyword>
<keyword evidence="7" id="KW-1185">Reference proteome</keyword>
<evidence type="ECO:0000259" key="5">
    <source>
        <dbReference type="SMART" id="SM00479"/>
    </source>
</evidence>
<dbReference type="InterPro" id="IPR013520">
    <property type="entry name" value="Ribonucl_H"/>
</dbReference>
<dbReference type="GO" id="GO:0003676">
    <property type="term" value="F:nucleic acid binding"/>
    <property type="evidence" value="ECO:0007669"/>
    <property type="project" value="InterPro"/>
</dbReference>
<feature type="region of interest" description="Disordered" evidence="4">
    <location>
        <begin position="55"/>
        <end position="98"/>
    </location>
</feature>